<feature type="transmembrane region" description="Helical" evidence="4">
    <location>
        <begin position="78"/>
        <end position="103"/>
    </location>
</feature>
<feature type="transmembrane region" description="Helical" evidence="4">
    <location>
        <begin position="109"/>
        <end position="135"/>
    </location>
</feature>
<reference evidence="5" key="1">
    <citation type="submission" date="2023-08" db="EMBL/GenBank/DDBJ databases">
        <authorList>
            <person name="Chen Y."/>
            <person name="Shah S."/>
            <person name="Dougan E. K."/>
            <person name="Thang M."/>
            <person name="Chan C."/>
        </authorList>
    </citation>
    <scope>NUCLEOTIDE SEQUENCE</scope>
</reference>
<dbReference type="Proteomes" id="UP001178507">
    <property type="component" value="Unassembled WGS sequence"/>
</dbReference>
<feature type="transmembrane region" description="Helical" evidence="4">
    <location>
        <begin position="474"/>
        <end position="497"/>
    </location>
</feature>
<dbReference type="Gene3D" id="2.120.10.80">
    <property type="entry name" value="Kelch-type beta propeller"/>
    <property type="match status" value="1"/>
</dbReference>
<dbReference type="SUPFAM" id="SSF117281">
    <property type="entry name" value="Kelch motif"/>
    <property type="match status" value="1"/>
</dbReference>
<dbReference type="PANTHER" id="PTHR46093:SF18">
    <property type="entry name" value="FIBRONECTIN TYPE-III DOMAIN-CONTAINING PROTEIN"/>
    <property type="match status" value="1"/>
</dbReference>
<feature type="transmembrane region" description="Helical" evidence="4">
    <location>
        <begin position="441"/>
        <end position="462"/>
    </location>
</feature>
<organism evidence="5 6">
    <name type="scientific">Effrenium voratum</name>
    <dbReference type="NCBI Taxonomy" id="2562239"/>
    <lineage>
        <taxon>Eukaryota</taxon>
        <taxon>Sar</taxon>
        <taxon>Alveolata</taxon>
        <taxon>Dinophyceae</taxon>
        <taxon>Suessiales</taxon>
        <taxon>Symbiodiniaceae</taxon>
        <taxon>Effrenium</taxon>
    </lineage>
</organism>
<feature type="transmembrane region" description="Helical" evidence="4">
    <location>
        <begin position="256"/>
        <end position="275"/>
    </location>
</feature>
<keyword evidence="4" id="KW-0812">Transmembrane</keyword>
<dbReference type="AlphaFoldDB" id="A0AA36JRX3"/>
<keyword evidence="2" id="KW-0677">Repeat</keyword>
<keyword evidence="1" id="KW-0880">Kelch repeat</keyword>
<dbReference type="EMBL" id="CAUJNA010003833">
    <property type="protein sequence ID" value="CAJ1410666.1"/>
    <property type="molecule type" value="Genomic_DNA"/>
</dbReference>
<dbReference type="Pfam" id="PF01344">
    <property type="entry name" value="Kelch_1"/>
    <property type="match status" value="1"/>
</dbReference>
<evidence type="ECO:0000313" key="6">
    <source>
        <dbReference type="Proteomes" id="UP001178507"/>
    </source>
</evidence>
<feature type="region of interest" description="Disordered" evidence="3">
    <location>
        <begin position="761"/>
        <end position="785"/>
    </location>
</feature>
<proteinExistence type="predicted"/>
<evidence type="ECO:0000313" key="5">
    <source>
        <dbReference type="EMBL" id="CAJ1410666.1"/>
    </source>
</evidence>
<feature type="transmembrane region" description="Helical" evidence="4">
    <location>
        <begin position="509"/>
        <end position="528"/>
    </location>
</feature>
<feature type="transmembrane region" description="Helical" evidence="4">
    <location>
        <begin position="216"/>
        <end position="236"/>
    </location>
</feature>
<feature type="region of interest" description="Disordered" evidence="3">
    <location>
        <begin position="710"/>
        <end position="730"/>
    </location>
</feature>
<evidence type="ECO:0000256" key="1">
    <source>
        <dbReference type="ARBA" id="ARBA00022441"/>
    </source>
</evidence>
<evidence type="ECO:0000256" key="4">
    <source>
        <dbReference type="SAM" id="Phobius"/>
    </source>
</evidence>
<accession>A0AA36JRX3</accession>
<dbReference type="InterPro" id="IPR006652">
    <property type="entry name" value="Kelch_1"/>
</dbReference>
<gene>
    <name evidence="5" type="ORF">EVOR1521_LOCUS31445</name>
</gene>
<comment type="caution">
    <text evidence="5">The sequence shown here is derived from an EMBL/GenBank/DDBJ whole genome shotgun (WGS) entry which is preliminary data.</text>
</comment>
<protein>
    <submittedName>
        <fullName evidence="5">Uncharacterized protein</fullName>
    </submittedName>
</protein>
<name>A0AA36JRX3_9DINO</name>
<dbReference type="InterPro" id="IPR015915">
    <property type="entry name" value="Kelch-typ_b-propeller"/>
</dbReference>
<sequence>MLALQQKAALANEKQLCRPASAAIVVSNLCLQVLWDALGIEGTGSQYESLKPSKADVFISHSWSCPTWMKGLAVCHYLNLDMAVLSSCLAAMLGVLILLFFSGGSFSGVAQLGCGLVGGALIGWPVTAFLIVYFFGHVAIRKKFWLDRVCVDQDEQDLKLQILQALPGFVAQSTQVLVLWDATYFERLWCNYELAVHAKTCTSTDSTQLVPLWMPLWTLAWFLVSTLTAALCIGQQSVQIDLESRASIFASEFYSYYVPSYVYFVCALPFAWFCIRKLEHHKLMMDQMAHFDLRNAKCKEEADRKLIEEQVVQLFDEALDAPLEVCFCDIPPSKTEHCTNDKRPLVSPEDLRDFRHITSYPTPDQIVDQFNSYVRGPLCDLVEVAVGKEQHVSAKLCLVGMIPLLLSALVTVLSCDGRSDCQTSADYAGLQSVSQYMTTNAVMNLVFMPLVTMLGLPLMLRANSLTTSYIEGSWLRMLVGSVLSGLVLKATDVLLYMQRGMMLVVVTRFSAWWLVELMASVLLELVLWSRLRSHGTPPVGRYGHTLSLSEDDAVVFGGWCGATSQAPSVTFALKDKVLAEDGTQKKEPEDSCDYCMTLRTADMQWVRNQYAGAAPSRRYGHSATAIGPHLIIFGGWDGGKPLNDVIVLRDRSVAERKEDRDSDKLRIASAADNALIIPETLSMVSPWMKMELVMDGREVALPPAFASAASGRPLQGASLPQSRCRDRRRDRESMGFARKIQCTSFRQYPILERLVKAATASDRPVPRARSPNGSPECSPEVPWLPPSEKTFDSLSTVQSIELPDTASEGDERFSPGRGLNWAHVWPSEFGGLLVAVVALAGLRWRGVFVGGWRPCSSVLARRAEPEVSPEDIEVWDQSSEELSLDTRELLITDANIYVVGPDMDSYREDIQAVADRLNYTLRDFNYTDMPTASELTGMLEKVIVIPPLTSVTRFPWKLAVHGLVVWIDPDGWERRDVVQKDKVLVAEKGPMCALIPAEVRKRKFPRKKAIFGPEKPGRRIEV</sequence>
<keyword evidence="4" id="KW-1133">Transmembrane helix</keyword>
<dbReference type="PANTHER" id="PTHR46093">
    <property type="entry name" value="ACYL-COA-BINDING DOMAIN-CONTAINING PROTEIN 5"/>
    <property type="match status" value="1"/>
</dbReference>
<evidence type="ECO:0000256" key="3">
    <source>
        <dbReference type="SAM" id="MobiDB-lite"/>
    </source>
</evidence>
<keyword evidence="6" id="KW-1185">Reference proteome</keyword>
<evidence type="ECO:0000256" key="2">
    <source>
        <dbReference type="ARBA" id="ARBA00022737"/>
    </source>
</evidence>
<keyword evidence="4" id="KW-0472">Membrane</keyword>